<evidence type="ECO:0000313" key="4">
    <source>
        <dbReference type="EMBL" id="PXF46878.1"/>
    </source>
</evidence>
<gene>
    <name evidence="4" type="ORF">BWQ96_03407</name>
</gene>
<accession>A0A2V3IXK8</accession>
<feature type="domain" description="Plastid lipid-associated protein/fibrillin conserved" evidence="3">
    <location>
        <begin position="44"/>
        <end position="211"/>
    </location>
</feature>
<dbReference type="InterPro" id="IPR006843">
    <property type="entry name" value="PAP/fibrillin_dom"/>
</dbReference>
<comment type="subcellular location">
    <subcellularLocation>
        <location evidence="1">Plastid</location>
    </subcellularLocation>
</comment>
<dbReference type="OrthoDB" id="189024at2759"/>
<sequence>MAFVSAFPPSSLSSAHGRLPGISATRPPCLATGQARMSVTAPNTFKQALLEKVHPLNFGRDVADNPAEQLDIEQLARQVEATNKSLSPGTDPNLSGVWDMVYTTSKSILATGSPGFLQSRRIVQEINAAVLKGRNSETFRFGPLQFDNAVNFELNPASEKRFDVNFVEFVLLNFIRVNVRENMRFTGWLEVTYLDEDLRISRGNAGNLFILIKK</sequence>
<dbReference type="Proteomes" id="UP000247409">
    <property type="component" value="Unassembled WGS sequence"/>
</dbReference>
<organism evidence="4 5">
    <name type="scientific">Gracilariopsis chorda</name>
    <dbReference type="NCBI Taxonomy" id="448386"/>
    <lineage>
        <taxon>Eukaryota</taxon>
        <taxon>Rhodophyta</taxon>
        <taxon>Florideophyceae</taxon>
        <taxon>Rhodymeniophycidae</taxon>
        <taxon>Gracilariales</taxon>
        <taxon>Gracilariaceae</taxon>
        <taxon>Gracilariopsis</taxon>
    </lineage>
</organism>
<dbReference type="AlphaFoldDB" id="A0A2V3IXK8"/>
<protein>
    <submittedName>
        <fullName evidence="4">Putative plastid-lipid-associated protein 4, chloroplastic</fullName>
    </submittedName>
</protein>
<keyword evidence="2" id="KW-0934">Plastid</keyword>
<evidence type="ECO:0000256" key="1">
    <source>
        <dbReference type="ARBA" id="ARBA00004474"/>
    </source>
</evidence>
<dbReference type="STRING" id="448386.A0A2V3IXK8"/>
<dbReference type="EMBL" id="NBIV01000032">
    <property type="protein sequence ID" value="PXF46878.1"/>
    <property type="molecule type" value="Genomic_DNA"/>
</dbReference>
<comment type="caution">
    <text evidence="4">The sequence shown here is derived from an EMBL/GenBank/DDBJ whole genome shotgun (WGS) entry which is preliminary data.</text>
</comment>
<dbReference type="GO" id="GO:0009536">
    <property type="term" value="C:plastid"/>
    <property type="evidence" value="ECO:0007669"/>
    <property type="project" value="UniProtKB-SubCell"/>
</dbReference>
<dbReference type="Pfam" id="PF04755">
    <property type="entry name" value="PAP_fibrillin"/>
    <property type="match status" value="1"/>
</dbReference>
<dbReference type="PANTHER" id="PTHR31906">
    <property type="entry name" value="PLASTID-LIPID-ASSOCIATED PROTEIN 4, CHLOROPLASTIC-RELATED"/>
    <property type="match status" value="1"/>
</dbReference>
<evidence type="ECO:0000256" key="2">
    <source>
        <dbReference type="ARBA" id="ARBA00022640"/>
    </source>
</evidence>
<proteinExistence type="predicted"/>
<keyword evidence="5" id="KW-1185">Reference proteome</keyword>
<dbReference type="InterPro" id="IPR039633">
    <property type="entry name" value="PAP"/>
</dbReference>
<name>A0A2V3IXK8_9FLOR</name>
<evidence type="ECO:0000313" key="5">
    <source>
        <dbReference type="Proteomes" id="UP000247409"/>
    </source>
</evidence>
<reference evidence="4 5" key="1">
    <citation type="journal article" date="2018" name="Mol. Biol. Evol.">
        <title>Analysis of the draft genome of the red seaweed Gracilariopsis chorda provides insights into genome size evolution in Rhodophyta.</title>
        <authorList>
            <person name="Lee J."/>
            <person name="Yang E.C."/>
            <person name="Graf L."/>
            <person name="Yang J.H."/>
            <person name="Qiu H."/>
            <person name="Zel Zion U."/>
            <person name="Chan C.X."/>
            <person name="Stephens T.G."/>
            <person name="Weber A.P.M."/>
            <person name="Boo G.H."/>
            <person name="Boo S.M."/>
            <person name="Kim K.M."/>
            <person name="Shin Y."/>
            <person name="Jung M."/>
            <person name="Lee S.J."/>
            <person name="Yim H.S."/>
            <person name="Lee J.H."/>
            <person name="Bhattacharya D."/>
            <person name="Yoon H.S."/>
        </authorList>
    </citation>
    <scope>NUCLEOTIDE SEQUENCE [LARGE SCALE GENOMIC DNA]</scope>
    <source>
        <strain evidence="4 5">SKKU-2015</strain>
        <tissue evidence="4">Whole body</tissue>
    </source>
</reference>
<evidence type="ECO:0000259" key="3">
    <source>
        <dbReference type="Pfam" id="PF04755"/>
    </source>
</evidence>